<keyword evidence="2" id="KW-0479">Metal-binding</keyword>
<dbReference type="Pfam" id="PF06778">
    <property type="entry name" value="Chlor_dismutase"/>
    <property type="match status" value="1"/>
</dbReference>
<dbReference type="SUPFAM" id="SSF54909">
    <property type="entry name" value="Dimeric alpha+beta barrel"/>
    <property type="match status" value="1"/>
</dbReference>
<dbReference type="InterPro" id="IPR010644">
    <property type="entry name" value="ChdC/CLD"/>
</dbReference>
<sequence>MSNRLFVFTGGTSGPWRVISARTLAGEGLQEVGRLHVRGADESPPAGASQWSLQGITSNERYVERAEKEQLVARQEGLARPEASCAALIPIRKSAAWWALTQDERRHILEEQSHHIRIGLEYLPAIARRLHHCRDLTQPEPFDFLTWFEFAPEHGNAFDLLLERLRASPEWQYVDREVDIRLTRDMA</sequence>
<dbReference type="Gene3D" id="3.30.70.3420">
    <property type="match status" value="1"/>
</dbReference>
<evidence type="ECO:0000313" key="5">
    <source>
        <dbReference type="Proteomes" id="UP001331561"/>
    </source>
</evidence>
<comment type="caution">
    <text evidence="4">The sequence shown here is derived from an EMBL/GenBank/DDBJ whole genome shotgun (WGS) entry which is preliminary data.</text>
</comment>
<dbReference type="Proteomes" id="UP001331561">
    <property type="component" value="Unassembled WGS sequence"/>
</dbReference>
<proteinExistence type="predicted"/>
<keyword evidence="5" id="KW-1185">Reference proteome</keyword>
<accession>A0ABU6K7U6</accession>
<dbReference type="InterPro" id="IPR011008">
    <property type="entry name" value="Dimeric_a/b-barrel"/>
</dbReference>
<organism evidence="4 5">
    <name type="scientific">Uliginosibacterium silvisoli</name>
    <dbReference type="NCBI Taxonomy" id="3114758"/>
    <lineage>
        <taxon>Bacteria</taxon>
        <taxon>Pseudomonadati</taxon>
        <taxon>Pseudomonadota</taxon>
        <taxon>Betaproteobacteria</taxon>
        <taxon>Rhodocyclales</taxon>
        <taxon>Zoogloeaceae</taxon>
        <taxon>Uliginosibacterium</taxon>
    </lineage>
</organism>
<keyword evidence="1" id="KW-0349">Heme</keyword>
<gene>
    <name evidence="4" type="ORF">VVD49_18765</name>
</gene>
<evidence type="ECO:0000256" key="1">
    <source>
        <dbReference type="ARBA" id="ARBA00022617"/>
    </source>
</evidence>
<evidence type="ECO:0000256" key="3">
    <source>
        <dbReference type="ARBA" id="ARBA00023004"/>
    </source>
</evidence>
<name>A0ABU6K7U6_9RHOO</name>
<dbReference type="RefSeq" id="WP_327600755.1">
    <property type="nucleotide sequence ID" value="NZ_JAYXHS010000004.1"/>
</dbReference>
<evidence type="ECO:0000256" key="2">
    <source>
        <dbReference type="ARBA" id="ARBA00022723"/>
    </source>
</evidence>
<protein>
    <submittedName>
        <fullName evidence="4">Chlorite dismutase family protein</fullName>
    </submittedName>
</protein>
<dbReference type="EMBL" id="JAYXHS010000004">
    <property type="protein sequence ID" value="MEC5387781.1"/>
    <property type="molecule type" value="Genomic_DNA"/>
</dbReference>
<reference evidence="4 5" key="1">
    <citation type="submission" date="2024-01" db="EMBL/GenBank/DDBJ databases">
        <title>Uliginosibacterium soil sp. nov.</title>
        <authorList>
            <person name="Lv Y."/>
        </authorList>
    </citation>
    <scope>NUCLEOTIDE SEQUENCE [LARGE SCALE GENOMIC DNA]</scope>
    <source>
        <strain evidence="4 5">H3</strain>
    </source>
</reference>
<evidence type="ECO:0000313" key="4">
    <source>
        <dbReference type="EMBL" id="MEC5387781.1"/>
    </source>
</evidence>
<keyword evidence="3" id="KW-0408">Iron</keyword>